<dbReference type="Proteomes" id="UP001527866">
    <property type="component" value="Unassembled WGS sequence"/>
</dbReference>
<evidence type="ECO:0000256" key="2">
    <source>
        <dbReference type="ARBA" id="ARBA00009347"/>
    </source>
</evidence>
<evidence type="ECO:0000259" key="8">
    <source>
        <dbReference type="Pfam" id="PF02770"/>
    </source>
</evidence>
<dbReference type="Pfam" id="PF02770">
    <property type="entry name" value="Acyl-CoA_dh_M"/>
    <property type="match status" value="1"/>
</dbReference>
<dbReference type="InterPro" id="IPR009075">
    <property type="entry name" value="AcylCo_DH/oxidase_C"/>
</dbReference>
<dbReference type="InterPro" id="IPR013786">
    <property type="entry name" value="AcylCoA_DH/ox_N"/>
</dbReference>
<dbReference type="Pfam" id="PF02771">
    <property type="entry name" value="Acyl-CoA_dh_N"/>
    <property type="match status" value="1"/>
</dbReference>
<dbReference type="SUPFAM" id="SSF56645">
    <property type="entry name" value="Acyl-CoA dehydrogenase NM domain-like"/>
    <property type="match status" value="1"/>
</dbReference>
<gene>
    <name evidence="10" type="ORF">O4J56_19735</name>
</gene>
<accession>A0ABT4U7F4</accession>
<comment type="caution">
    <text evidence="10">The sequence shown here is derived from an EMBL/GenBank/DDBJ whole genome shotgun (WGS) entry which is preliminary data.</text>
</comment>
<evidence type="ECO:0000259" key="7">
    <source>
        <dbReference type="Pfam" id="PF00441"/>
    </source>
</evidence>
<evidence type="ECO:0000256" key="1">
    <source>
        <dbReference type="ARBA" id="ARBA00001974"/>
    </source>
</evidence>
<dbReference type="Gene3D" id="1.10.540.10">
    <property type="entry name" value="Acyl-CoA dehydrogenase/oxidase, N-terminal domain"/>
    <property type="match status" value="1"/>
</dbReference>
<comment type="cofactor">
    <cofactor evidence="1 6">
        <name>FAD</name>
        <dbReference type="ChEBI" id="CHEBI:57692"/>
    </cofactor>
</comment>
<reference evidence="10 11" key="1">
    <citation type="submission" date="2023-01" db="EMBL/GenBank/DDBJ databases">
        <title>Draft genome sequence of Nocardiopsis sp. RSe5-2 isolated from halophytes.</title>
        <authorList>
            <person name="Duangmal K."/>
            <person name="Chantavorakit T."/>
        </authorList>
    </citation>
    <scope>NUCLEOTIDE SEQUENCE [LARGE SCALE GENOMIC DNA]</scope>
    <source>
        <strain evidence="10 11">RSe5-2</strain>
    </source>
</reference>
<dbReference type="InterPro" id="IPR052161">
    <property type="entry name" value="Mycobact_Acyl-CoA_DH"/>
</dbReference>
<dbReference type="PANTHER" id="PTHR43292">
    <property type="entry name" value="ACYL-COA DEHYDROGENASE"/>
    <property type="match status" value="1"/>
</dbReference>
<dbReference type="SUPFAM" id="SSF47203">
    <property type="entry name" value="Acyl-CoA dehydrogenase C-terminal domain-like"/>
    <property type="match status" value="1"/>
</dbReference>
<feature type="domain" description="Acyl-CoA dehydrogenase/oxidase C-terminal" evidence="7">
    <location>
        <begin position="296"/>
        <end position="390"/>
    </location>
</feature>
<dbReference type="InterPro" id="IPR009100">
    <property type="entry name" value="AcylCoA_DH/oxidase_NM_dom_sf"/>
</dbReference>
<dbReference type="InterPro" id="IPR046373">
    <property type="entry name" value="Acyl-CoA_Oxase/DH_mid-dom_sf"/>
</dbReference>
<feature type="domain" description="Acyl-CoA dehydrogenase/oxidase N-terminal" evidence="9">
    <location>
        <begin position="6"/>
        <end position="120"/>
    </location>
</feature>
<evidence type="ECO:0000256" key="3">
    <source>
        <dbReference type="ARBA" id="ARBA00022630"/>
    </source>
</evidence>
<dbReference type="RefSeq" id="WP_270687613.1">
    <property type="nucleotide sequence ID" value="NZ_JAQFWQ010000061.1"/>
</dbReference>
<dbReference type="PANTHER" id="PTHR43292:SF3">
    <property type="entry name" value="ACYL-COA DEHYDROGENASE FADE29"/>
    <property type="match status" value="1"/>
</dbReference>
<sequence length="400" mass="43083">MDLDLTPAQRAFRNEVRDWLRRNAPADPLPPMDGAEGFEAHRDWERTLGRAHLSAVTWPTRYGGRAAGAVEGLLFDEEYHAAGAPERVSQNGIGLLAPTLLAHGTPEQCARVLPPMAAGEVVWAQAWSEPGAGSDLAAIRSRAERAEDPERGPGWLLHGQKTWSSRAAFADRGFGLFRTSPERHRGLTYLMFGLDAPGLTRRPIGRLDGRPAFAELFFDGVFVPDADVIGAPGDGWRIAMGTAAGERGTGLRGPGRFLASAHRLAALRREREHRGGRGAGLRAGHGGAAGSEGTEAADRVARAWIGAQAYRLHAYAAACADGPPDAGEASMNKLFWSELDTDLHETALDLLGPEAELDGPWMRGHVFSLAGPVYAGTNEIQRDIVAERVLGLPRPRRSDR</sequence>
<protein>
    <submittedName>
        <fullName evidence="10">Acyl-CoA dehydrogenase family protein</fullName>
    </submittedName>
</protein>
<evidence type="ECO:0000313" key="11">
    <source>
        <dbReference type="Proteomes" id="UP001527866"/>
    </source>
</evidence>
<dbReference type="Pfam" id="PF00441">
    <property type="entry name" value="Acyl-CoA_dh_1"/>
    <property type="match status" value="1"/>
</dbReference>
<evidence type="ECO:0000256" key="6">
    <source>
        <dbReference type="RuleBase" id="RU362125"/>
    </source>
</evidence>
<comment type="similarity">
    <text evidence="2 6">Belongs to the acyl-CoA dehydrogenase family.</text>
</comment>
<dbReference type="Gene3D" id="2.40.110.10">
    <property type="entry name" value="Butyryl-CoA Dehydrogenase, subunit A, domain 2"/>
    <property type="match status" value="1"/>
</dbReference>
<evidence type="ECO:0000256" key="5">
    <source>
        <dbReference type="ARBA" id="ARBA00023002"/>
    </source>
</evidence>
<dbReference type="EMBL" id="JAQFWQ010000061">
    <property type="protein sequence ID" value="MDA2812887.1"/>
    <property type="molecule type" value="Genomic_DNA"/>
</dbReference>
<dbReference type="Gene3D" id="1.20.140.10">
    <property type="entry name" value="Butyryl-CoA Dehydrogenase, subunit A, domain 3"/>
    <property type="match status" value="1"/>
</dbReference>
<keyword evidence="5 6" id="KW-0560">Oxidoreductase</keyword>
<keyword evidence="11" id="KW-1185">Reference proteome</keyword>
<dbReference type="InterPro" id="IPR036250">
    <property type="entry name" value="AcylCo_DH-like_C"/>
</dbReference>
<keyword evidence="3 6" id="KW-0285">Flavoprotein</keyword>
<dbReference type="InterPro" id="IPR037069">
    <property type="entry name" value="AcylCoA_DH/ox_N_sf"/>
</dbReference>
<dbReference type="InterPro" id="IPR006091">
    <property type="entry name" value="Acyl-CoA_Oxase/DH_mid-dom"/>
</dbReference>
<evidence type="ECO:0000259" key="9">
    <source>
        <dbReference type="Pfam" id="PF02771"/>
    </source>
</evidence>
<keyword evidence="4 6" id="KW-0274">FAD</keyword>
<organism evidence="10 11">
    <name type="scientific">Nocardiopsis endophytica</name>
    <dbReference type="NCBI Taxonomy" id="3018445"/>
    <lineage>
        <taxon>Bacteria</taxon>
        <taxon>Bacillati</taxon>
        <taxon>Actinomycetota</taxon>
        <taxon>Actinomycetes</taxon>
        <taxon>Streptosporangiales</taxon>
        <taxon>Nocardiopsidaceae</taxon>
        <taxon>Nocardiopsis</taxon>
    </lineage>
</organism>
<evidence type="ECO:0000313" key="10">
    <source>
        <dbReference type="EMBL" id="MDA2812887.1"/>
    </source>
</evidence>
<name>A0ABT4U7F4_9ACTN</name>
<feature type="domain" description="Acyl-CoA oxidase/dehydrogenase middle" evidence="8">
    <location>
        <begin position="124"/>
        <end position="221"/>
    </location>
</feature>
<proteinExistence type="inferred from homology"/>
<evidence type="ECO:0000256" key="4">
    <source>
        <dbReference type="ARBA" id="ARBA00022827"/>
    </source>
</evidence>